<proteinExistence type="predicted"/>
<evidence type="ECO:0000313" key="1">
    <source>
        <dbReference type="EMBL" id="QHU19185.1"/>
    </source>
</evidence>
<sequence>MKITKESYQLMYFFTKNNCINPLKQTKKTDSIIVKLYHEILNGVSFIQNLKSKMGSNFYKLKITHIHNINQIPKPSTFPPNSFPSPIRKHIDENIFSLLSYSFHIYGRDIEIFFVTEESNPENLIELYNNYVDIMLVWLFIINDYSSRNCATTLKIYIYHTNLLKKLPETNIHILDENNINTAFTRTCPKNSEIVVFRKEEWFKAFMHETFHNFALDFSDMNNSSCNSKILSIFPVKSEVNLFESYTEFWARIMNTLFCSYTIMKNKNDINELLDNFEFFINFERSYAFFQIVKILHFMDMSYTDLYEKNIKSEIIRNTFYKEKTNVLSYYVITLILLNNYQDFLSWCNLNNTSLLQFKKTTSNLDSFCKFIEKKYKTRNLLENIECTEKLLNKTNKKYQTKKDLNFIMKNLRMTVCELG</sequence>
<accession>A0A6C0KMF8</accession>
<dbReference type="EMBL" id="MN740945">
    <property type="protein sequence ID" value="QHU19185.1"/>
    <property type="molecule type" value="Genomic_DNA"/>
</dbReference>
<dbReference type="AlphaFoldDB" id="A0A6C0KMF8"/>
<reference evidence="1" key="1">
    <citation type="journal article" date="2020" name="Nature">
        <title>Giant virus diversity and host interactions through global metagenomics.</title>
        <authorList>
            <person name="Schulz F."/>
            <person name="Roux S."/>
            <person name="Paez-Espino D."/>
            <person name="Jungbluth S."/>
            <person name="Walsh D.A."/>
            <person name="Denef V.J."/>
            <person name="McMahon K.D."/>
            <person name="Konstantinidis K.T."/>
            <person name="Eloe-Fadrosh E.A."/>
            <person name="Kyrpides N.C."/>
            <person name="Woyke T."/>
        </authorList>
    </citation>
    <scope>NUCLEOTIDE SEQUENCE</scope>
    <source>
        <strain evidence="1">GVMAG-S-3300013014-104</strain>
    </source>
</reference>
<protein>
    <submittedName>
        <fullName evidence="1">Uncharacterized protein</fullName>
    </submittedName>
</protein>
<name>A0A6C0KMF8_9ZZZZ</name>
<organism evidence="1">
    <name type="scientific">viral metagenome</name>
    <dbReference type="NCBI Taxonomy" id="1070528"/>
    <lineage>
        <taxon>unclassified sequences</taxon>
        <taxon>metagenomes</taxon>
        <taxon>organismal metagenomes</taxon>
    </lineage>
</organism>